<evidence type="ECO:0000256" key="1">
    <source>
        <dbReference type="SAM" id="SignalP"/>
    </source>
</evidence>
<dbReference type="EMBL" id="CP036274">
    <property type="protein sequence ID" value="QDU26252.1"/>
    <property type="molecule type" value="Genomic_DNA"/>
</dbReference>
<keyword evidence="2" id="KW-0378">Hydrolase</keyword>
<dbReference type="KEGG" id="aagg:ETAA8_13280"/>
<dbReference type="Gene3D" id="3.40.50.1000">
    <property type="entry name" value="HAD superfamily/HAD-like"/>
    <property type="match status" value="1"/>
</dbReference>
<feature type="signal peptide" evidence="1">
    <location>
        <begin position="1"/>
        <end position="27"/>
    </location>
</feature>
<keyword evidence="1" id="KW-0732">Signal</keyword>
<protein>
    <submittedName>
        <fullName evidence="2">Haloacid dehalogenase-like hydrolase</fullName>
    </submittedName>
</protein>
<dbReference type="Pfam" id="PF00702">
    <property type="entry name" value="Hydrolase"/>
    <property type="match status" value="1"/>
</dbReference>
<gene>
    <name evidence="2" type="ORF">ETAA8_13280</name>
</gene>
<name>A0A517Y7Y8_9BACT</name>
<dbReference type="GO" id="GO:0016787">
    <property type="term" value="F:hydrolase activity"/>
    <property type="evidence" value="ECO:0007669"/>
    <property type="project" value="UniProtKB-KW"/>
</dbReference>
<proteinExistence type="predicted"/>
<evidence type="ECO:0000313" key="3">
    <source>
        <dbReference type="Proteomes" id="UP000315017"/>
    </source>
</evidence>
<reference evidence="2 3" key="1">
    <citation type="submission" date="2019-02" db="EMBL/GenBank/DDBJ databases">
        <title>Deep-cultivation of Planctomycetes and their phenomic and genomic characterization uncovers novel biology.</title>
        <authorList>
            <person name="Wiegand S."/>
            <person name="Jogler M."/>
            <person name="Boedeker C."/>
            <person name="Pinto D."/>
            <person name="Vollmers J."/>
            <person name="Rivas-Marin E."/>
            <person name="Kohn T."/>
            <person name="Peeters S.H."/>
            <person name="Heuer A."/>
            <person name="Rast P."/>
            <person name="Oberbeckmann S."/>
            <person name="Bunk B."/>
            <person name="Jeske O."/>
            <person name="Meyerdierks A."/>
            <person name="Storesund J.E."/>
            <person name="Kallscheuer N."/>
            <person name="Luecker S."/>
            <person name="Lage O.M."/>
            <person name="Pohl T."/>
            <person name="Merkel B.J."/>
            <person name="Hornburger P."/>
            <person name="Mueller R.-W."/>
            <person name="Bruemmer F."/>
            <person name="Labrenz M."/>
            <person name="Spormann A.M."/>
            <person name="Op den Camp H."/>
            <person name="Overmann J."/>
            <person name="Amann R."/>
            <person name="Jetten M.S.M."/>
            <person name="Mascher T."/>
            <person name="Medema M.H."/>
            <person name="Devos D.P."/>
            <person name="Kaster A.-K."/>
            <person name="Ovreas L."/>
            <person name="Rohde M."/>
            <person name="Galperin M.Y."/>
            <person name="Jogler C."/>
        </authorList>
    </citation>
    <scope>NUCLEOTIDE SEQUENCE [LARGE SCALE GENOMIC DNA]</scope>
    <source>
        <strain evidence="2 3">ETA_A8</strain>
    </source>
</reference>
<sequence precursor="true">MNIGHLRHLVATAIMIVATAASTPAHAADPLPSWNDGPTKQAIVAFVEKVTKEGLPGFVPVAERIATFDNDGTLWCEHPVVQLVFAIDRLKVLVDKQPQLREKPAVAAALTGNMAYFEKEGEHAIAEIVFLTHTGMTVGDFHELAAKFFKTAKHPKYGVLLKEATYLPMRELLAYLRDNGFKTYICSGGGIEFMRAVSQEIYGIPPEQVIGSAGVLDFQDKDGKAVLLKTPKLLTYNDKQGKPAGIELHIGRVPIFAAGNVRTGGDIAMLGYSQSSKHPSLQLLVNHDDGDREFAYAEKDGASLKAAKEHGWAVVNIKDDWKEIFSFKR</sequence>
<evidence type="ECO:0000313" key="2">
    <source>
        <dbReference type="EMBL" id="QDU26252.1"/>
    </source>
</evidence>
<organism evidence="2 3">
    <name type="scientific">Anatilimnocola aggregata</name>
    <dbReference type="NCBI Taxonomy" id="2528021"/>
    <lineage>
        <taxon>Bacteria</taxon>
        <taxon>Pseudomonadati</taxon>
        <taxon>Planctomycetota</taxon>
        <taxon>Planctomycetia</taxon>
        <taxon>Pirellulales</taxon>
        <taxon>Pirellulaceae</taxon>
        <taxon>Anatilimnocola</taxon>
    </lineage>
</organism>
<dbReference type="Proteomes" id="UP000315017">
    <property type="component" value="Chromosome"/>
</dbReference>
<dbReference type="AlphaFoldDB" id="A0A517Y7Y8"/>
<dbReference type="InterPro" id="IPR023214">
    <property type="entry name" value="HAD_sf"/>
</dbReference>
<dbReference type="InterPro" id="IPR036412">
    <property type="entry name" value="HAD-like_sf"/>
</dbReference>
<dbReference type="SUPFAM" id="SSF56784">
    <property type="entry name" value="HAD-like"/>
    <property type="match status" value="1"/>
</dbReference>
<accession>A0A517Y7Y8</accession>
<keyword evidence="3" id="KW-1185">Reference proteome</keyword>
<dbReference type="CDD" id="cd01427">
    <property type="entry name" value="HAD_like"/>
    <property type="match status" value="1"/>
</dbReference>
<feature type="chain" id="PRO_5022105891" evidence="1">
    <location>
        <begin position="28"/>
        <end position="329"/>
    </location>
</feature>